<dbReference type="PANTHER" id="PTHR43698">
    <property type="entry name" value="RIBD C-TERMINAL DOMAIN CONTAINING PROTEIN"/>
    <property type="match status" value="1"/>
</dbReference>
<dbReference type="SUPFAM" id="SSF51182">
    <property type="entry name" value="RmlC-like cupins"/>
    <property type="match status" value="1"/>
</dbReference>
<sequence length="255" mass="28709">MKIKQTAGKEGLGDFAKQFADLNDDVLFGEVWSNEDLSLKMRSILTISALVSKGLMDTSFQYHLQSAKKNGVTKKEMAAILTHLAFYAGWPNAWAAFRMAKEVYKEENLEEELHAFEKEIGFPVGKLNAQYAKFFIGDSYLEPLSKKVGLANVTFKPGTRNNWHIHHAKENGGQLLICIGGQGIYKEWGKPAILLKKGMVIEIPANVKHYHGATKDSYFAHLAMEIPGTEPSNEWLEEVNDEAYLKDNEEVLKEE</sequence>
<reference evidence="3" key="2">
    <citation type="journal article" date="2021" name="PeerJ">
        <title>Extensive microbial diversity within the chicken gut microbiome revealed by metagenomics and culture.</title>
        <authorList>
            <person name="Gilroy R."/>
            <person name="Ravi A."/>
            <person name="Getino M."/>
            <person name="Pursley I."/>
            <person name="Horton D.L."/>
            <person name="Alikhan N.F."/>
            <person name="Baker D."/>
            <person name="Gharbi K."/>
            <person name="Hall N."/>
            <person name="Watson M."/>
            <person name="Adriaenssens E.M."/>
            <person name="Foster-Nyarko E."/>
            <person name="Jarju S."/>
            <person name="Secka A."/>
            <person name="Antonio M."/>
            <person name="Oren A."/>
            <person name="Chaudhuri R.R."/>
            <person name="La Ragione R."/>
            <person name="Hildebrand F."/>
            <person name="Pallen M.J."/>
        </authorList>
    </citation>
    <scope>NUCLEOTIDE SEQUENCE</scope>
    <source>
        <strain evidence="3">14508</strain>
    </source>
</reference>
<dbReference type="InterPro" id="IPR003779">
    <property type="entry name" value="CMD-like"/>
</dbReference>
<dbReference type="Gene3D" id="1.20.1290.10">
    <property type="entry name" value="AhpD-like"/>
    <property type="match status" value="1"/>
</dbReference>
<dbReference type="Proteomes" id="UP000886893">
    <property type="component" value="Unassembled WGS sequence"/>
</dbReference>
<dbReference type="InterPro" id="IPR047263">
    <property type="entry name" value="HNL-like_cupin"/>
</dbReference>
<dbReference type="EMBL" id="DVKI01000159">
    <property type="protein sequence ID" value="HIT17736.1"/>
    <property type="molecule type" value="Genomic_DNA"/>
</dbReference>
<evidence type="ECO:0000259" key="1">
    <source>
        <dbReference type="Pfam" id="PF02627"/>
    </source>
</evidence>
<organism evidence="3 4">
    <name type="scientific">Candidatus Caccosoma faecigallinarum</name>
    <dbReference type="NCBI Taxonomy" id="2840720"/>
    <lineage>
        <taxon>Bacteria</taxon>
        <taxon>Bacillati</taxon>
        <taxon>Bacillota</taxon>
        <taxon>Bacillota incertae sedis</taxon>
        <taxon>Candidatus Caccosoma</taxon>
    </lineage>
</organism>
<dbReference type="SUPFAM" id="SSF69118">
    <property type="entry name" value="AhpD-like"/>
    <property type="match status" value="1"/>
</dbReference>
<evidence type="ECO:0000259" key="2">
    <source>
        <dbReference type="Pfam" id="PF07883"/>
    </source>
</evidence>
<name>A0A9D1G9V4_9FIRM</name>
<accession>A0A9D1G9V4</accession>
<dbReference type="CDD" id="cd02233">
    <property type="entry name" value="cupin_HNL-like"/>
    <property type="match status" value="1"/>
</dbReference>
<dbReference type="Pfam" id="PF07883">
    <property type="entry name" value="Cupin_2"/>
    <property type="match status" value="1"/>
</dbReference>
<proteinExistence type="predicted"/>
<evidence type="ECO:0000313" key="3">
    <source>
        <dbReference type="EMBL" id="HIT17736.1"/>
    </source>
</evidence>
<dbReference type="InterPro" id="IPR029032">
    <property type="entry name" value="AhpD-like"/>
</dbReference>
<reference evidence="3" key="1">
    <citation type="submission" date="2020-10" db="EMBL/GenBank/DDBJ databases">
        <authorList>
            <person name="Gilroy R."/>
        </authorList>
    </citation>
    <scope>NUCLEOTIDE SEQUENCE</scope>
    <source>
        <strain evidence="3">14508</strain>
    </source>
</reference>
<comment type="caution">
    <text evidence="3">The sequence shown here is derived from an EMBL/GenBank/DDBJ whole genome shotgun (WGS) entry which is preliminary data.</text>
</comment>
<dbReference type="GO" id="GO:0051920">
    <property type="term" value="F:peroxiredoxin activity"/>
    <property type="evidence" value="ECO:0007669"/>
    <property type="project" value="InterPro"/>
</dbReference>
<dbReference type="InterPro" id="IPR014710">
    <property type="entry name" value="RmlC-like_jellyroll"/>
</dbReference>
<dbReference type="PANTHER" id="PTHR43698:SF1">
    <property type="entry name" value="BLL4564 PROTEIN"/>
    <property type="match status" value="1"/>
</dbReference>
<evidence type="ECO:0000313" key="4">
    <source>
        <dbReference type="Proteomes" id="UP000886893"/>
    </source>
</evidence>
<dbReference type="Gene3D" id="2.60.120.10">
    <property type="entry name" value="Jelly Rolls"/>
    <property type="match status" value="1"/>
</dbReference>
<feature type="domain" description="Cupin type-2" evidence="2">
    <location>
        <begin position="153"/>
        <end position="217"/>
    </location>
</feature>
<dbReference type="Pfam" id="PF02627">
    <property type="entry name" value="CMD"/>
    <property type="match status" value="1"/>
</dbReference>
<feature type="domain" description="Carboxymuconolactone decarboxylase-like" evidence="1">
    <location>
        <begin position="18"/>
        <end position="102"/>
    </location>
</feature>
<dbReference type="InterPro" id="IPR011051">
    <property type="entry name" value="RmlC_Cupin_sf"/>
</dbReference>
<dbReference type="InterPro" id="IPR013096">
    <property type="entry name" value="Cupin_2"/>
</dbReference>
<dbReference type="AlphaFoldDB" id="A0A9D1G9V4"/>
<protein>
    <submittedName>
        <fullName evidence="3">Carboxymuconolactone decarboxylase family protein</fullName>
    </submittedName>
</protein>
<gene>
    <name evidence="3" type="ORF">IAD04_05125</name>
</gene>